<evidence type="ECO:0000313" key="3">
    <source>
        <dbReference type="EMBL" id="BAJ49341.1"/>
    </source>
</evidence>
<feature type="transmembrane region" description="Helical" evidence="1">
    <location>
        <begin position="251"/>
        <end position="274"/>
    </location>
</feature>
<evidence type="ECO:0000259" key="2">
    <source>
        <dbReference type="Pfam" id="PF01835"/>
    </source>
</evidence>
<dbReference type="EMBL" id="AP011891">
    <property type="protein sequence ID" value="BAJ49341.1"/>
    <property type="molecule type" value="Genomic_DNA"/>
</dbReference>
<sequence length="280" mass="29963">MRKLVLLGLKLKRTVLFLLLYLLIFSAKGYGLEGPALYVYSDRGVYSPGSTALFHVIAVNEENGPAAGVNVYVAVYNPRDEVVFETELTTDSGGRAVFDVVLLDEGVYRVIVEDAAAFLGSGEISVLVCSSCGVPAETVTVTTTFTSFTGSTVTSTIYTTATVERTSFVTTREVSTSSIISLTTIYSTVTTISTLSTTLTDVRTTTLRETRVVPTTVVSQVSSEATRTVSVFETVTEVSTVSVPVVVEQGFSLSTAVLVVGVLLAVFSAVLYAFRLRRSF</sequence>
<organism evidence="3">
    <name type="scientific">Caldiarchaeum subterraneum</name>
    <dbReference type="NCBI Taxonomy" id="311458"/>
    <lineage>
        <taxon>Archaea</taxon>
        <taxon>Nitrososphaerota</taxon>
        <taxon>Candidatus Caldarchaeales</taxon>
        <taxon>Candidatus Caldarchaeaceae</taxon>
        <taxon>Candidatus Caldarchaeum</taxon>
    </lineage>
</organism>
<evidence type="ECO:0000256" key="1">
    <source>
        <dbReference type="SAM" id="Phobius"/>
    </source>
</evidence>
<name>E6NAI5_CALS0</name>
<keyword evidence="1" id="KW-1133">Transmembrane helix</keyword>
<dbReference type="AlphaFoldDB" id="E6NAI5"/>
<keyword evidence="1" id="KW-0812">Transmembrane</keyword>
<feature type="domain" description="Macroglobulin" evidence="2">
    <location>
        <begin position="37"/>
        <end position="112"/>
    </location>
</feature>
<dbReference type="Pfam" id="PF01835">
    <property type="entry name" value="MG2"/>
    <property type="match status" value="1"/>
</dbReference>
<dbReference type="Gene3D" id="2.60.40.1930">
    <property type="match status" value="1"/>
</dbReference>
<protein>
    <recommendedName>
        <fullName evidence="2">Macroglobulin domain-containing protein</fullName>
    </recommendedName>
</protein>
<keyword evidence="1" id="KW-0472">Membrane</keyword>
<reference evidence="3" key="2">
    <citation type="journal article" date="2011" name="Nucleic Acids Res.">
        <title>Insights into the evolution of Archaea and eukaryotic protein modifier systems revealed by the genome of a novel archaeal group.</title>
        <authorList>
            <person name="Nunoura T."/>
            <person name="Takaki Y."/>
            <person name="Kakuta J."/>
            <person name="Nishi S."/>
            <person name="Sugahara J."/>
            <person name="Kazama H."/>
            <person name="Chee G."/>
            <person name="Hattori M."/>
            <person name="Kanai A."/>
            <person name="Atomi H."/>
            <person name="Takai K."/>
            <person name="Takami H."/>
        </authorList>
    </citation>
    <scope>NUCLEOTIDE SEQUENCE</scope>
</reference>
<dbReference type="GO" id="GO:0004866">
    <property type="term" value="F:endopeptidase inhibitor activity"/>
    <property type="evidence" value="ECO:0007669"/>
    <property type="project" value="InterPro"/>
</dbReference>
<gene>
    <name evidence="3" type="ORF">HGMM_F01D06C08</name>
</gene>
<dbReference type="InterPro" id="IPR002890">
    <property type="entry name" value="MG2"/>
</dbReference>
<accession>E6NAI5</accession>
<reference evidence="3" key="1">
    <citation type="journal article" date="2005" name="Environ. Microbiol.">
        <title>Genetic and functional properties of uncultivated thermophilic crenarchaeotes from a subsurface gold mine as revealed by analysis of genome fragments.</title>
        <authorList>
            <person name="Nunoura T."/>
            <person name="Hirayama H."/>
            <person name="Takami H."/>
            <person name="Oida H."/>
            <person name="Nishi S."/>
            <person name="Shimamura S."/>
            <person name="Suzuki Y."/>
            <person name="Inagaki F."/>
            <person name="Takai K."/>
            <person name="Nealson K.H."/>
            <person name="Horikoshi K."/>
        </authorList>
    </citation>
    <scope>NUCLEOTIDE SEQUENCE</scope>
</reference>
<proteinExistence type="predicted"/>